<sequence length="137" mass="14167">MESITMSATTDELIEKLKTITLFEASELVKQIEETFGVDASAPVGGFVAAPVAGGAAGGGAEAAEAQTTFDVVLEDVAADKRVAVLKVIRNLTNLGLKEAKEFTTSLPKTVKEGVSKEDADAAKAQLEEAGGKVTIK</sequence>
<reference evidence="8" key="1">
    <citation type="submission" date="2021-02" db="EMBL/GenBank/DDBJ databases">
        <title>Organelle genome of a novel green alga in the class Trebouxiophyceae.</title>
        <authorList>
            <person name="Takusagawa M."/>
            <person name="Misumi O."/>
            <person name="Inui T.I."/>
            <person name="Kato S."/>
            <person name="Matsunaga S."/>
            <person name="Kuroiwa H."/>
            <person name="Kuroiwa T."/>
        </authorList>
    </citation>
    <scope>NUCLEOTIDE SEQUENCE</scope>
    <source>
        <strain evidence="8">311 I</strain>
    </source>
</reference>
<evidence type="ECO:0000256" key="1">
    <source>
        <dbReference type="ARBA" id="ARBA00007197"/>
    </source>
</evidence>
<feature type="compositionally biased region" description="Basic and acidic residues" evidence="5">
    <location>
        <begin position="114"/>
        <end position="131"/>
    </location>
</feature>
<keyword evidence="8" id="KW-0934">Plastid</keyword>
<evidence type="ECO:0000256" key="4">
    <source>
        <dbReference type="HAMAP-Rule" id="MF_00368"/>
    </source>
</evidence>
<comment type="subcellular location">
    <subcellularLocation>
        <location evidence="4">Plastid</location>
        <location evidence="4">Chloroplast</location>
    </subcellularLocation>
</comment>
<dbReference type="Gene3D" id="3.30.1390.10">
    <property type="match status" value="1"/>
</dbReference>
<keyword evidence="2 4" id="KW-0689">Ribosomal protein</keyword>
<organism evidence="8">
    <name type="scientific">Medakamo hakoo</name>
    <dbReference type="NCBI Taxonomy" id="3113649"/>
    <lineage>
        <taxon>Eukaryota</taxon>
        <taxon>Viridiplantae</taxon>
        <taxon>Chlorophyta</taxon>
        <taxon>core chlorophytes</taxon>
        <taxon>Trebouxiophyceae</taxon>
        <taxon>Trebouxiophyceae incertae sedis</taxon>
        <taxon>Coccomyxaceae</taxon>
        <taxon>Medakamo</taxon>
    </lineage>
</organism>
<dbReference type="InterPro" id="IPR000206">
    <property type="entry name" value="Ribosomal_bL12"/>
</dbReference>
<dbReference type="FunFam" id="3.30.1390.10:FF:000001">
    <property type="entry name" value="50S ribosomal protein L7/L12"/>
    <property type="match status" value="1"/>
</dbReference>
<dbReference type="InterPro" id="IPR036235">
    <property type="entry name" value="Ribosomal_bL12_oligo_N_sf"/>
</dbReference>
<dbReference type="EMBL" id="LC604816">
    <property type="protein sequence ID" value="BCT02582.1"/>
    <property type="molecule type" value="Genomic_DNA"/>
</dbReference>
<evidence type="ECO:0000259" key="7">
    <source>
        <dbReference type="Pfam" id="PF16320"/>
    </source>
</evidence>
<evidence type="ECO:0000313" key="8">
    <source>
        <dbReference type="EMBL" id="BCT02582.1"/>
    </source>
</evidence>
<dbReference type="GO" id="GO:0009507">
    <property type="term" value="C:chloroplast"/>
    <property type="evidence" value="ECO:0007669"/>
    <property type="project" value="UniProtKB-SubCell"/>
</dbReference>
<protein>
    <recommendedName>
        <fullName evidence="4">Large ribosomal subunit protein bL12c</fullName>
    </recommendedName>
</protein>
<evidence type="ECO:0000259" key="6">
    <source>
        <dbReference type="Pfam" id="PF00542"/>
    </source>
</evidence>
<dbReference type="InterPro" id="IPR008932">
    <property type="entry name" value="Ribosomal_bL12_oligo"/>
</dbReference>
<dbReference type="CDD" id="cd00387">
    <property type="entry name" value="Ribosomal_L7_L12"/>
    <property type="match status" value="1"/>
</dbReference>
<dbReference type="HAMAP" id="MF_00368">
    <property type="entry name" value="Ribosomal_bL12"/>
    <property type="match status" value="1"/>
</dbReference>
<proteinExistence type="inferred from homology"/>
<accession>A0A8E3ZK59</accession>
<dbReference type="GO" id="GO:0006412">
    <property type="term" value="P:translation"/>
    <property type="evidence" value="ECO:0007669"/>
    <property type="project" value="UniProtKB-UniRule"/>
</dbReference>
<dbReference type="Pfam" id="PF16320">
    <property type="entry name" value="Ribosomal_L12_N"/>
    <property type="match status" value="1"/>
</dbReference>
<dbReference type="PANTHER" id="PTHR45987">
    <property type="entry name" value="39S RIBOSOMAL PROTEIN L12"/>
    <property type="match status" value="1"/>
</dbReference>
<keyword evidence="8" id="KW-0150">Chloroplast</keyword>
<feature type="domain" description="Large ribosomal subunit protein bL12 oligomerization" evidence="7">
    <location>
        <begin position="9"/>
        <end position="57"/>
    </location>
</feature>
<dbReference type="PANTHER" id="PTHR45987:SF4">
    <property type="entry name" value="LARGE RIBOSOMAL SUBUNIT PROTEIN BL12M"/>
    <property type="match status" value="1"/>
</dbReference>
<comment type="similarity">
    <text evidence="1 4">Belongs to the bacterial ribosomal protein bL12 family.</text>
</comment>
<evidence type="ECO:0000256" key="2">
    <source>
        <dbReference type="ARBA" id="ARBA00022980"/>
    </source>
</evidence>
<dbReference type="Pfam" id="PF00542">
    <property type="entry name" value="Ribosomal_L12"/>
    <property type="match status" value="1"/>
</dbReference>
<dbReference type="GO" id="GO:0003735">
    <property type="term" value="F:structural constituent of ribosome"/>
    <property type="evidence" value="ECO:0007669"/>
    <property type="project" value="InterPro"/>
</dbReference>
<dbReference type="AlphaFoldDB" id="A0A8E3ZK59"/>
<dbReference type="GO" id="GO:0003729">
    <property type="term" value="F:mRNA binding"/>
    <property type="evidence" value="ECO:0007669"/>
    <property type="project" value="TreeGrafter"/>
</dbReference>
<dbReference type="SUPFAM" id="SSF48300">
    <property type="entry name" value="Ribosomal protein L7/12, oligomerisation (N-terminal) domain"/>
    <property type="match status" value="1"/>
</dbReference>
<keyword evidence="3 4" id="KW-0687">Ribonucleoprotein</keyword>
<feature type="domain" description="Large ribosomal subunit protein bL12 C-terminal" evidence="6">
    <location>
        <begin position="70"/>
        <end position="137"/>
    </location>
</feature>
<name>A0A8E3ZK59_9CHLO</name>
<evidence type="ECO:0000256" key="3">
    <source>
        <dbReference type="ARBA" id="ARBA00023274"/>
    </source>
</evidence>
<dbReference type="Gene3D" id="1.20.5.710">
    <property type="entry name" value="Single helix bin"/>
    <property type="match status" value="1"/>
</dbReference>
<comment type="function">
    <text evidence="4">Forms part of the ribosomal stalk which helps the ribosome interact with GTP-bound translation factors. Is thus essential for accurate translation.</text>
</comment>
<dbReference type="SUPFAM" id="SSF54736">
    <property type="entry name" value="ClpS-like"/>
    <property type="match status" value="1"/>
</dbReference>
<dbReference type="NCBIfam" id="TIGR00855">
    <property type="entry name" value="L12"/>
    <property type="match status" value="1"/>
</dbReference>
<geneLocation type="chloroplast" evidence="8"/>
<evidence type="ECO:0000256" key="5">
    <source>
        <dbReference type="SAM" id="MobiDB-lite"/>
    </source>
</evidence>
<gene>
    <name evidence="4 8" type="primary">rpl12</name>
</gene>
<dbReference type="InterPro" id="IPR014719">
    <property type="entry name" value="Ribosomal_bL12_C/ClpS-like"/>
</dbReference>
<comment type="subunit">
    <text evidence="4">Homodimer. Part of the ribosomal stalk of the 50S ribosomal subunit. Forms a multimeric L10(L12)X complex, where L10 forms an elongated spine to which 2 to 4 L12 dimers bind in a sequential fashion. Binds GTP-bound translation factors.</text>
</comment>
<dbReference type="InterPro" id="IPR013823">
    <property type="entry name" value="Ribosomal_bL12_C"/>
</dbReference>
<feature type="region of interest" description="Disordered" evidence="5">
    <location>
        <begin position="114"/>
        <end position="137"/>
    </location>
</feature>
<dbReference type="GO" id="GO:0022625">
    <property type="term" value="C:cytosolic large ribosomal subunit"/>
    <property type="evidence" value="ECO:0007669"/>
    <property type="project" value="TreeGrafter"/>
</dbReference>